<dbReference type="InterPro" id="IPR001841">
    <property type="entry name" value="Znf_RING"/>
</dbReference>
<evidence type="ECO:0000256" key="2">
    <source>
        <dbReference type="SAM" id="MobiDB-lite"/>
    </source>
</evidence>
<keyword evidence="3" id="KW-0472">Membrane</keyword>
<evidence type="ECO:0000259" key="4">
    <source>
        <dbReference type="PROSITE" id="PS50089"/>
    </source>
</evidence>
<keyword evidence="1 5" id="KW-0862">Zinc</keyword>
<feature type="region of interest" description="Disordered" evidence="2">
    <location>
        <begin position="141"/>
        <end position="169"/>
    </location>
</feature>
<dbReference type="Gene3D" id="3.30.40.10">
    <property type="entry name" value="Zinc/RING finger domain, C3HC4 (zinc finger)"/>
    <property type="match status" value="1"/>
</dbReference>
<evidence type="ECO:0000313" key="5">
    <source>
        <dbReference type="EMBL" id="QBZ81344.1"/>
    </source>
</evidence>
<evidence type="ECO:0000256" key="1">
    <source>
        <dbReference type="PROSITE-ProRule" id="PRU00175"/>
    </source>
</evidence>
<reference evidence="5" key="1">
    <citation type="journal article" date="2019" name="Front. Microbiol.">
        <title>Pandoravirus Celtis Illustrates the Microevolution Processes at Work in the Giant Pandoraviridae Genomes.</title>
        <authorList>
            <person name="Legendre M."/>
            <person name="Alempic J.M."/>
            <person name="Philippe N."/>
            <person name="Lartigue A."/>
            <person name="Jeudy S."/>
            <person name="Poirot O."/>
            <person name="Ta N.T."/>
            <person name="Nin S."/>
            <person name="Coute Y."/>
            <person name="Abergel C."/>
            <person name="Claverie J.M."/>
        </authorList>
    </citation>
    <scope>NUCLEOTIDE SEQUENCE</scope>
</reference>
<dbReference type="GO" id="GO:0008270">
    <property type="term" value="F:zinc ion binding"/>
    <property type="evidence" value="ECO:0007669"/>
    <property type="project" value="UniProtKB-KW"/>
</dbReference>
<keyword evidence="1 5" id="KW-0863">Zinc-finger</keyword>
<dbReference type="Proteomes" id="UP001237152">
    <property type="component" value="Segment"/>
</dbReference>
<organism evidence="5 6">
    <name type="scientific">Pandoravirus celtis</name>
    <dbReference type="NCBI Taxonomy" id="2568002"/>
    <lineage>
        <taxon>Viruses</taxon>
        <taxon>Pandoravirus</taxon>
    </lineage>
</organism>
<dbReference type="GO" id="GO:0061630">
    <property type="term" value="F:ubiquitin protein ligase activity"/>
    <property type="evidence" value="ECO:0007669"/>
    <property type="project" value="UniProtKB-EC"/>
</dbReference>
<keyword evidence="3" id="KW-0812">Transmembrane</keyword>
<proteinExistence type="predicted"/>
<feature type="transmembrane region" description="Helical" evidence="3">
    <location>
        <begin position="297"/>
        <end position="314"/>
    </location>
</feature>
<dbReference type="SUPFAM" id="SSF57850">
    <property type="entry name" value="RING/U-box"/>
    <property type="match status" value="1"/>
</dbReference>
<evidence type="ECO:0000313" key="6">
    <source>
        <dbReference type="Proteomes" id="UP001237152"/>
    </source>
</evidence>
<feature type="transmembrane region" description="Helical" evidence="3">
    <location>
        <begin position="272"/>
        <end position="290"/>
    </location>
</feature>
<dbReference type="InterPro" id="IPR045194">
    <property type="entry name" value="MGRN1/RNF157-like"/>
</dbReference>
<name>A0A4D6EI17_9VIRU</name>
<dbReference type="EMBL" id="MK174290">
    <property type="protein sequence ID" value="QBZ81344.1"/>
    <property type="molecule type" value="Genomic_DNA"/>
</dbReference>
<dbReference type="PROSITE" id="PS50089">
    <property type="entry name" value="ZF_RING_2"/>
    <property type="match status" value="1"/>
</dbReference>
<gene>
    <name evidence="5" type="ORF">pclt_cds_758</name>
</gene>
<dbReference type="PANTHER" id="PTHR22996">
    <property type="entry name" value="MAHOGUNIN"/>
    <property type="match status" value="1"/>
</dbReference>
<feature type="compositionally biased region" description="Basic and acidic residues" evidence="2">
    <location>
        <begin position="244"/>
        <end position="258"/>
    </location>
</feature>
<feature type="compositionally biased region" description="Low complexity" evidence="2">
    <location>
        <begin position="209"/>
        <end position="225"/>
    </location>
</feature>
<keyword evidence="1 5" id="KW-0479">Metal-binding</keyword>
<protein>
    <submittedName>
        <fullName evidence="5">Zinc-finger domain containing protein</fullName>
    </submittedName>
</protein>
<accession>A0A4D6EI17</accession>
<feature type="transmembrane region" description="Helical" evidence="3">
    <location>
        <begin position="377"/>
        <end position="397"/>
    </location>
</feature>
<sequence length="417" mass="44877">MAVRAHAVVGTMGRRRRCTRLCDMAQDMCSTDTCHGRLAPLSLRKDIALWHPIVARTNNIQVRLFVPVLAEIAAAGAANDGPMCVVCMCDPPAMVLEPCGHLCLCADDWQHLVGGPRRSLKCPLCRAPVEAAWRIRSLSAAEEEPAGNKPAAHLSGSTDTGPGPEQADMDIDDVIGLDLDLDPEAFAAAIRTVRVLTMFQRLIEHMEPSATSNSGSGSSFAGAHSGAHRRRGNGGVRSGEMTGDGDHGDDDMRGDGHRYSSMGRPPKGETESVTVTTTATVAAAAVVVAMTAMRCHALLPIVIAIVTVTTMAMHRGDDNKPLSALNRPACLLRGTTLTLLPRTRACRTTLPLTRSWPLRAISLMPSTPSADGPLFRPQARCFVPSIFSVLFAFFLPIHRASTQKKRDCQRPMPRKKK</sequence>
<dbReference type="PANTHER" id="PTHR22996:SF0">
    <property type="entry name" value="RE60872P-RELATED"/>
    <property type="match status" value="1"/>
</dbReference>
<evidence type="ECO:0000256" key="3">
    <source>
        <dbReference type="SAM" id="Phobius"/>
    </source>
</evidence>
<dbReference type="InterPro" id="IPR013083">
    <property type="entry name" value="Znf_RING/FYVE/PHD"/>
</dbReference>
<keyword evidence="3" id="KW-1133">Transmembrane helix</keyword>
<dbReference type="GO" id="GO:0016567">
    <property type="term" value="P:protein ubiquitination"/>
    <property type="evidence" value="ECO:0007669"/>
    <property type="project" value="TreeGrafter"/>
</dbReference>
<feature type="region of interest" description="Disordered" evidence="2">
    <location>
        <begin position="208"/>
        <end position="274"/>
    </location>
</feature>
<dbReference type="Pfam" id="PF13920">
    <property type="entry name" value="zf-C3HC4_3"/>
    <property type="match status" value="1"/>
</dbReference>
<feature type="domain" description="RING-type" evidence="4">
    <location>
        <begin position="84"/>
        <end position="126"/>
    </location>
</feature>